<gene>
    <name evidence="1" type="ORF">EDD18DRAFT_1102011</name>
</gene>
<evidence type="ECO:0000313" key="2">
    <source>
        <dbReference type="Proteomes" id="UP001175228"/>
    </source>
</evidence>
<comment type="caution">
    <text evidence="1">The sequence shown here is derived from an EMBL/GenBank/DDBJ whole genome shotgun (WGS) entry which is preliminary data.</text>
</comment>
<accession>A0AA39QFF2</accession>
<sequence>MPFLLHFLDTDVAKGLRVKQHGLQDSRRGSTATDRIRQTVLASSLIMCKWETATANGGESRVCKRRRISDPEEIPNGLRQYTALHHASNDEEAKSPGLSERKKIGAVASISTKVLTYADRTQGPSRSTVALPQDRTLLSNTEHIINILPAKETNKKTHTNAMRRPPQLLLRLNLSVVPGSPSSSPWSSFTLTGTQTTSLGPTCSTDMMNLELDTKKKARSIGSNAESGGRVCLDQYHKNDTTDIDVILGKWMRMPDLFSIGGFPPELEIFNDPLEPWVSGTARSAYGHQTKI</sequence>
<evidence type="ECO:0000313" key="1">
    <source>
        <dbReference type="EMBL" id="KAK0501050.1"/>
    </source>
</evidence>
<keyword evidence="2" id="KW-1185">Reference proteome</keyword>
<protein>
    <submittedName>
        <fullName evidence="1">Uncharacterized protein</fullName>
    </submittedName>
</protein>
<name>A0AA39QFF2_9AGAR</name>
<dbReference type="AlphaFoldDB" id="A0AA39QFF2"/>
<dbReference type="EMBL" id="JAUEPU010000007">
    <property type="protein sequence ID" value="KAK0501050.1"/>
    <property type="molecule type" value="Genomic_DNA"/>
</dbReference>
<organism evidence="1 2">
    <name type="scientific">Armillaria luteobubalina</name>
    <dbReference type="NCBI Taxonomy" id="153913"/>
    <lineage>
        <taxon>Eukaryota</taxon>
        <taxon>Fungi</taxon>
        <taxon>Dikarya</taxon>
        <taxon>Basidiomycota</taxon>
        <taxon>Agaricomycotina</taxon>
        <taxon>Agaricomycetes</taxon>
        <taxon>Agaricomycetidae</taxon>
        <taxon>Agaricales</taxon>
        <taxon>Marasmiineae</taxon>
        <taxon>Physalacriaceae</taxon>
        <taxon>Armillaria</taxon>
    </lineage>
</organism>
<dbReference type="Proteomes" id="UP001175228">
    <property type="component" value="Unassembled WGS sequence"/>
</dbReference>
<proteinExistence type="predicted"/>
<reference evidence="1" key="1">
    <citation type="submission" date="2023-06" db="EMBL/GenBank/DDBJ databases">
        <authorList>
            <consortium name="Lawrence Berkeley National Laboratory"/>
            <person name="Ahrendt S."/>
            <person name="Sahu N."/>
            <person name="Indic B."/>
            <person name="Wong-Bajracharya J."/>
            <person name="Merenyi Z."/>
            <person name="Ke H.-M."/>
            <person name="Monk M."/>
            <person name="Kocsube S."/>
            <person name="Drula E."/>
            <person name="Lipzen A."/>
            <person name="Balint B."/>
            <person name="Henrissat B."/>
            <person name="Andreopoulos B."/>
            <person name="Martin F.M."/>
            <person name="Harder C.B."/>
            <person name="Rigling D."/>
            <person name="Ford K.L."/>
            <person name="Foster G.D."/>
            <person name="Pangilinan J."/>
            <person name="Papanicolaou A."/>
            <person name="Barry K."/>
            <person name="LaButti K."/>
            <person name="Viragh M."/>
            <person name="Koriabine M."/>
            <person name="Yan M."/>
            <person name="Riley R."/>
            <person name="Champramary S."/>
            <person name="Plett K.L."/>
            <person name="Tsai I.J."/>
            <person name="Slot J."/>
            <person name="Sipos G."/>
            <person name="Plett J."/>
            <person name="Nagy L.G."/>
            <person name="Grigoriev I.V."/>
        </authorList>
    </citation>
    <scope>NUCLEOTIDE SEQUENCE</scope>
    <source>
        <strain evidence="1">HWK02</strain>
    </source>
</reference>